<evidence type="ECO:0000313" key="2">
    <source>
        <dbReference type="Proteomes" id="UP001148662"/>
    </source>
</evidence>
<reference evidence="1" key="1">
    <citation type="submission" date="2022-07" db="EMBL/GenBank/DDBJ databases">
        <title>Genome Sequence of Phlebia brevispora.</title>
        <authorList>
            <person name="Buettner E."/>
        </authorList>
    </citation>
    <scope>NUCLEOTIDE SEQUENCE</scope>
    <source>
        <strain evidence="1">MPL23</strain>
    </source>
</reference>
<accession>A0ACC1T1Y0</accession>
<organism evidence="1 2">
    <name type="scientific">Phlebia brevispora</name>
    <dbReference type="NCBI Taxonomy" id="194682"/>
    <lineage>
        <taxon>Eukaryota</taxon>
        <taxon>Fungi</taxon>
        <taxon>Dikarya</taxon>
        <taxon>Basidiomycota</taxon>
        <taxon>Agaricomycotina</taxon>
        <taxon>Agaricomycetes</taxon>
        <taxon>Polyporales</taxon>
        <taxon>Meruliaceae</taxon>
        <taxon>Phlebia</taxon>
    </lineage>
</organism>
<comment type="caution">
    <text evidence="1">The sequence shown here is derived from an EMBL/GenBank/DDBJ whole genome shotgun (WGS) entry which is preliminary data.</text>
</comment>
<protein>
    <submittedName>
        <fullName evidence="1">Uncharacterized protein</fullName>
    </submittedName>
</protein>
<keyword evidence="2" id="KW-1185">Reference proteome</keyword>
<dbReference type="EMBL" id="JANHOG010000816">
    <property type="protein sequence ID" value="KAJ3551335.1"/>
    <property type="molecule type" value="Genomic_DNA"/>
</dbReference>
<sequence>MLRRLQSSRLIARGRAHRYIASLSQVLARRAPVDVHPEVQEALQSHSPVVALETTIVTHGMPHPTNLETALSVEKIVRDQGAIPATIGIIGGRVKIGLQREELEHLASPENDPPATKVSRRDIAATVALKRDGGTTCSATLIFAAMAGIKVFATGGLGGVHRGAMDVSADLYELSRCPVGLVSAGVKSILDIGRTMEYLETLGVPVVSYAPTYDFPAFYSRRSGFMSPWRVDDPVSAANILYTQAQFGLNNGAIFGVPIPEQFEAAGETLQQAVEIAVREAEEQGVSKWGKAATPWLLNRVGELSGGQSLESNVALIQNTARVGGQIAVAYAELSKKGGLPVPGDGAKPTVAAMPQTLETPDVTAQGLAEPQDVTGKLMVIGSAAADITARASLSDKSMLKNSTVPGTLSMSLGGVGRNVAEAAHRILSGSLPQSTGETILVAPVGDDLFGRLVIEGTEKLGMRSDGIVRVDGARSAVCNMVLDSQGDLIGGVADMDITHSFDPTLATNAIKKFRPKLVAVDGNLSEDVLSAVVRVCYGSGIPVFFEPTSVVKSTRIWPAVKKTIGSASHSPIAFASPNVLELTQMYMAARAEPLELTSDQRWWTVVDNMALGSHFRLELEHLAKMSSQEQGKTQNSLSYLLDKGIAQMTVNLLPFIQHIIVKCGELGIFTVFRIPASLAKVSPWTNEGSNVKARQVIAHGKDGEVVVVKHFPALTVPEGTPLNVTGAGDSLVGSILASLIQSPAAFYDPVTLDSLIERAQKAAMLTLSNPEAVSPALSSL</sequence>
<gene>
    <name evidence="1" type="ORF">NM688_g4764</name>
</gene>
<dbReference type="Proteomes" id="UP001148662">
    <property type="component" value="Unassembled WGS sequence"/>
</dbReference>
<proteinExistence type="predicted"/>
<evidence type="ECO:0000313" key="1">
    <source>
        <dbReference type="EMBL" id="KAJ3551335.1"/>
    </source>
</evidence>
<name>A0ACC1T1Y0_9APHY</name>